<keyword evidence="2" id="KW-1185">Reference proteome</keyword>
<protein>
    <submittedName>
        <fullName evidence="1">Uncharacterized protein</fullName>
    </submittedName>
</protein>
<evidence type="ECO:0000313" key="1">
    <source>
        <dbReference type="EMBL" id="MBE1577071.1"/>
    </source>
</evidence>
<accession>A0ABR9L8W6</accession>
<name>A0ABR9L8W6_9PSEU</name>
<gene>
    <name evidence="1" type="ORF">H4W30_004131</name>
</gene>
<reference evidence="1 2" key="1">
    <citation type="submission" date="2020-10" db="EMBL/GenBank/DDBJ databases">
        <title>Sequencing the genomes of 1000 actinobacteria strains.</title>
        <authorList>
            <person name="Klenk H.-P."/>
        </authorList>
    </citation>
    <scope>NUCLEOTIDE SEQUENCE [LARGE SCALE GENOMIC DNA]</scope>
    <source>
        <strain evidence="1 2">DSM 46661</strain>
    </source>
</reference>
<dbReference type="EMBL" id="JADBEJ010000005">
    <property type="protein sequence ID" value="MBE1577071.1"/>
    <property type="molecule type" value="Genomic_DNA"/>
</dbReference>
<proteinExistence type="predicted"/>
<evidence type="ECO:0000313" key="2">
    <source>
        <dbReference type="Proteomes" id="UP000656548"/>
    </source>
</evidence>
<comment type="caution">
    <text evidence="1">The sequence shown here is derived from an EMBL/GenBank/DDBJ whole genome shotgun (WGS) entry which is preliminary data.</text>
</comment>
<organism evidence="1 2">
    <name type="scientific">Amycolatopsis roodepoortensis</name>
    <dbReference type="NCBI Taxonomy" id="700274"/>
    <lineage>
        <taxon>Bacteria</taxon>
        <taxon>Bacillati</taxon>
        <taxon>Actinomycetota</taxon>
        <taxon>Actinomycetes</taxon>
        <taxon>Pseudonocardiales</taxon>
        <taxon>Pseudonocardiaceae</taxon>
        <taxon>Amycolatopsis</taxon>
    </lineage>
</organism>
<sequence>MPAGPGFIEKQGGATRVGRTAVGDMGFAAYFKDPKATSWGSGRPRDPAGPVAGVVTGPADPGTAASGCRRCWCSCSRRARAR</sequence>
<dbReference type="Proteomes" id="UP000656548">
    <property type="component" value="Unassembled WGS sequence"/>
</dbReference>